<dbReference type="InterPro" id="IPR014748">
    <property type="entry name" value="Enoyl-CoA_hydra_C"/>
</dbReference>
<dbReference type="InterPro" id="IPR001753">
    <property type="entry name" value="Enoyl-CoA_hydra/iso"/>
</dbReference>
<keyword evidence="2" id="KW-0456">Lyase</keyword>
<dbReference type="EMBL" id="BJVJ01000051">
    <property type="protein sequence ID" value="GEL25341.1"/>
    <property type="molecule type" value="Genomic_DNA"/>
</dbReference>
<dbReference type="SUPFAM" id="SSF52096">
    <property type="entry name" value="ClpP/crotonase"/>
    <property type="match status" value="1"/>
</dbReference>
<dbReference type="InterPro" id="IPR029045">
    <property type="entry name" value="ClpP/crotonase-like_dom_sf"/>
</dbReference>
<comment type="caution">
    <text evidence="4">The sequence shown here is derived from an EMBL/GenBank/DDBJ whole genome shotgun (WGS) entry which is preliminary data.</text>
</comment>
<comment type="similarity">
    <text evidence="1 3">Belongs to the enoyl-CoA hydratase/isomerase family.</text>
</comment>
<dbReference type="PROSITE" id="PS00166">
    <property type="entry name" value="ENOYL_COA_HYDRATASE"/>
    <property type="match status" value="1"/>
</dbReference>
<dbReference type="CDD" id="cd06558">
    <property type="entry name" value="crotonase-like"/>
    <property type="match status" value="1"/>
</dbReference>
<dbReference type="Gene3D" id="1.10.12.10">
    <property type="entry name" value="Lyase 2-enoyl-coa Hydratase, Chain A, domain 2"/>
    <property type="match status" value="1"/>
</dbReference>
<dbReference type="PANTHER" id="PTHR11941">
    <property type="entry name" value="ENOYL-COA HYDRATASE-RELATED"/>
    <property type="match status" value="1"/>
</dbReference>
<dbReference type="GO" id="GO:0006635">
    <property type="term" value="P:fatty acid beta-oxidation"/>
    <property type="evidence" value="ECO:0007669"/>
    <property type="project" value="TreeGrafter"/>
</dbReference>
<accession>A0A511DKJ4</accession>
<dbReference type="Pfam" id="PF00378">
    <property type="entry name" value="ECH_1"/>
    <property type="match status" value="1"/>
</dbReference>
<gene>
    <name evidence="4" type="ORF">PSU4_42950</name>
</gene>
<evidence type="ECO:0000313" key="4">
    <source>
        <dbReference type="EMBL" id="GEL25341.1"/>
    </source>
</evidence>
<dbReference type="OrthoDB" id="9777711at2"/>
<dbReference type="RefSeq" id="WP_147111359.1">
    <property type="nucleotide sequence ID" value="NZ_BJVJ01000051.1"/>
</dbReference>
<organism evidence="4 5">
    <name type="scientific">Pseudonocardia sulfidoxydans NBRC 16205</name>
    <dbReference type="NCBI Taxonomy" id="1223511"/>
    <lineage>
        <taxon>Bacteria</taxon>
        <taxon>Bacillati</taxon>
        <taxon>Actinomycetota</taxon>
        <taxon>Actinomycetes</taxon>
        <taxon>Pseudonocardiales</taxon>
        <taxon>Pseudonocardiaceae</taxon>
        <taxon>Pseudonocardia</taxon>
    </lineage>
</organism>
<dbReference type="InterPro" id="IPR018376">
    <property type="entry name" value="Enoyl-CoA_hyd/isom_CS"/>
</dbReference>
<evidence type="ECO:0000256" key="3">
    <source>
        <dbReference type="RuleBase" id="RU003707"/>
    </source>
</evidence>
<reference evidence="4 5" key="1">
    <citation type="submission" date="2019-07" db="EMBL/GenBank/DDBJ databases">
        <title>Whole genome shotgun sequence of Pseudonocardia sulfidoxydans NBRC 16205.</title>
        <authorList>
            <person name="Hosoyama A."/>
            <person name="Uohara A."/>
            <person name="Ohji S."/>
            <person name="Ichikawa N."/>
        </authorList>
    </citation>
    <scope>NUCLEOTIDE SEQUENCE [LARGE SCALE GENOMIC DNA]</scope>
    <source>
        <strain evidence="4 5">NBRC 16205</strain>
    </source>
</reference>
<dbReference type="AlphaFoldDB" id="A0A511DKJ4"/>
<evidence type="ECO:0000256" key="2">
    <source>
        <dbReference type="ARBA" id="ARBA00023239"/>
    </source>
</evidence>
<evidence type="ECO:0000313" key="5">
    <source>
        <dbReference type="Proteomes" id="UP000321685"/>
    </source>
</evidence>
<dbReference type="Gene3D" id="3.90.226.10">
    <property type="entry name" value="2-enoyl-CoA Hydratase, Chain A, domain 1"/>
    <property type="match status" value="1"/>
</dbReference>
<dbReference type="GO" id="GO:0016829">
    <property type="term" value="F:lyase activity"/>
    <property type="evidence" value="ECO:0007669"/>
    <property type="project" value="UniProtKB-KW"/>
</dbReference>
<dbReference type="PANTHER" id="PTHR11941:SF133">
    <property type="entry name" value="1,2-EPOXYPHENYLACETYL-COA ISOMERASE"/>
    <property type="match status" value="1"/>
</dbReference>
<proteinExistence type="inferred from homology"/>
<keyword evidence="5" id="KW-1185">Reference proteome</keyword>
<protein>
    <submittedName>
        <fullName evidence="4">Enoyl-CoA hydratase</fullName>
    </submittedName>
</protein>
<dbReference type="Proteomes" id="UP000321685">
    <property type="component" value="Unassembled WGS sequence"/>
</dbReference>
<name>A0A511DKJ4_9PSEU</name>
<sequence>MTYRTIRYETADHIGWLTLNRPDALNAYTTVMCDEIVDVLTRYQTDDDTRVLVLTGEGRAFCAGGDVRNSDEVDEAERRQLGHAMVMREGMHRVGRLLHGLDKPTIAMVNGVAVAGGLTLALLCDLRVAGASARLGDTSGRVGLLPDEGGAWLFPRAMGMEAALRMTLLGEIYDAERARELGLVGEVVPDEKLHEHTAGLAAVLAAKAPLAVRVAKKLMLRAAGTSFDHALGDAEFAVDVVNNSADVAEGVAAFVEKRPPRFEGR</sequence>
<evidence type="ECO:0000256" key="1">
    <source>
        <dbReference type="ARBA" id="ARBA00005254"/>
    </source>
</evidence>